<gene>
    <name evidence="1" type="ORF">XthCFBP4691_20110</name>
</gene>
<reference evidence="1 2" key="1">
    <citation type="submission" date="2016-08" db="EMBL/GenBank/DDBJ databases">
        <title>Evolution of the type three secretion system and type three effector repertoires in Xanthomonas.</title>
        <authorList>
            <person name="Merda D."/>
            <person name="Briand M."/>
            <person name="Bosis E."/>
            <person name="Rousseau C."/>
            <person name="Portier P."/>
            <person name="Jacques M.-A."/>
            <person name="Fischer-Le Saux M."/>
        </authorList>
    </citation>
    <scope>NUCLEOTIDE SEQUENCE [LARGE SCALE GENOMIC DNA]</scope>
    <source>
        <strain evidence="1 2">CFBP 4691</strain>
    </source>
</reference>
<dbReference type="Proteomes" id="UP000239898">
    <property type="component" value="Unassembled WGS sequence"/>
</dbReference>
<sequence length="74" mass="8615">MVMELRQFQQAEKYFSIMRETPSRREQVGSAPTMGFSCLTEMETELLMVDQSFSEITLREPSLRLVKLPRCPQA</sequence>
<dbReference type="EMBL" id="MIGX01000245">
    <property type="protein sequence ID" value="PPT73732.1"/>
    <property type="molecule type" value="Genomic_DNA"/>
</dbReference>
<name>A0A2S6YZS0_9XANT</name>
<accession>A0A2S6YZS0</accession>
<organism evidence="1 2">
    <name type="scientific">Xanthomonas theicola</name>
    <dbReference type="NCBI Taxonomy" id="56464"/>
    <lineage>
        <taxon>Bacteria</taxon>
        <taxon>Pseudomonadati</taxon>
        <taxon>Pseudomonadota</taxon>
        <taxon>Gammaproteobacteria</taxon>
        <taxon>Lysobacterales</taxon>
        <taxon>Lysobacteraceae</taxon>
        <taxon>Xanthomonas</taxon>
    </lineage>
</organism>
<proteinExistence type="predicted"/>
<comment type="caution">
    <text evidence="1">The sequence shown here is derived from an EMBL/GenBank/DDBJ whole genome shotgun (WGS) entry which is preliminary data.</text>
</comment>
<protein>
    <submittedName>
        <fullName evidence="1">Uncharacterized protein</fullName>
    </submittedName>
</protein>
<evidence type="ECO:0000313" key="1">
    <source>
        <dbReference type="EMBL" id="PPT73732.1"/>
    </source>
</evidence>
<evidence type="ECO:0000313" key="2">
    <source>
        <dbReference type="Proteomes" id="UP000239898"/>
    </source>
</evidence>
<keyword evidence="2" id="KW-1185">Reference proteome</keyword>
<dbReference type="AlphaFoldDB" id="A0A2S6YZS0"/>